<comment type="caution">
    <text evidence="2">The sequence shown here is derived from an EMBL/GenBank/DDBJ whole genome shotgun (WGS) entry which is preliminary data.</text>
</comment>
<accession>A0A4R1HYW2</accession>
<organism evidence="2 3">
    <name type="scientific">Pseudonocardia endophytica</name>
    <dbReference type="NCBI Taxonomy" id="401976"/>
    <lineage>
        <taxon>Bacteria</taxon>
        <taxon>Bacillati</taxon>
        <taxon>Actinomycetota</taxon>
        <taxon>Actinomycetes</taxon>
        <taxon>Pseudonocardiales</taxon>
        <taxon>Pseudonocardiaceae</taxon>
        <taxon>Pseudonocardia</taxon>
    </lineage>
</organism>
<feature type="transmembrane region" description="Helical" evidence="1">
    <location>
        <begin position="93"/>
        <end position="113"/>
    </location>
</feature>
<keyword evidence="1" id="KW-0812">Transmembrane</keyword>
<protein>
    <submittedName>
        <fullName evidence="2">Uncharacterized protein</fullName>
    </submittedName>
</protein>
<keyword evidence="3" id="KW-1185">Reference proteome</keyword>
<reference evidence="2 3" key="1">
    <citation type="submission" date="2019-03" db="EMBL/GenBank/DDBJ databases">
        <title>Sequencing the genomes of 1000 actinobacteria strains.</title>
        <authorList>
            <person name="Klenk H.-P."/>
        </authorList>
    </citation>
    <scope>NUCLEOTIDE SEQUENCE [LARGE SCALE GENOMIC DNA]</scope>
    <source>
        <strain evidence="2 3">DSM 44969</strain>
    </source>
</reference>
<proteinExistence type="predicted"/>
<evidence type="ECO:0000313" key="3">
    <source>
        <dbReference type="Proteomes" id="UP000295560"/>
    </source>
</evidence>
<dbReference type="EMBL" id="SMFZ01000001">
    <property type="protein sequence ID" value="TCK26741.1"/>
    <property type="molecule type" value="Genomic_DNA"/>
</dbReference>
<evidence type="ECO:0000256" key="1">
    <source>
        <dbReference type="SAM" id="Phobius"/>
    </source>
</evidence>
<feature type="transmembrane region" description="Helical" evidence="1">
    <location>
        <begin position="70"/>
        <end position="87"/>
    </location>
</feature>
<name>A0A4R1HYW2_PSEEN</name>
<feature type="transmembrane region" description="Helical" evidence="1">
    <location>
        <begin position="35"/>
        <end position="58"/>
    </location>
</feature>
<evidence type="ECO:0000313" key="2">
    <source>
        <dbReference type="EMBL" id="TCK26741.1"/>
    </source>
</evidence>
<keyword evidence="1" id="KW-0472">Membrane</keyword>
<dbReference type="AlphaFoldDB" id="A0A4R1HYW2"/>
<gene>
    <name evidence="2" type="ORF">EV378_2586</name>
</gene>
<sequence>MLVALPVTMVLDPAATAASVERQNPSLPPSEVQSWASAAVAYAAAIHLVYAVLVTWLGAMTLRRRRWARVALTIALVLATLGSLDSATRGPGYLWWAIAGDVLHVAIIAMLWVPGSVRQFFAVATRRGVRTG</sequence>
<dbReference type="Proteomes" id="UP000295560">
    <property type="component" value="Unassembled WGS sequence"/>
</dbReference>
<keyword evidence="1" id="KW-1133">Transmembrane helix</keyword>